<evidence type="ECO:0000313" key="2">
    <source>
        <dbReference type="Proteomes" id="UP000092460"/>
    </source>
</evidence>
<dbReference type="EnsemblMetazoa" id="GPPI023645-RA">
    <property type="protein sequence ID" value="GPPI023645-PA"/>
    <property type="gene ID" value="GPPI023645"/>
</dbReference>
<protein>
    <submittedName>
        <fullName evidence="1">Uncharacterized protein</fullName>
    </submittedName>
</protein>
<name>A0A1B0BA47_9MUSC</name>
<dbReference type="AlphaFoldDB" id="A0A1B0BA47"/>
<reference evidence="1" key="2">
    <citation type="submission" date="2020-05" db="UniProtKB">
        <authorList>
            <consortium name="EnsemblMetazoa"/>
        </authorList>
    </citation>
    <scope>IDENTIFICATION</scope>
    <source>
        <strain evidence="1">IAEA</strain>
    </source>
</reference>
<evidence type="ECO:0000313" key="1">
    <source>
        <dbReference type="EnsemblMetazoa" id="GPPI023645-PA"/>
    </source>
</evidence>
<reference evidence="2" key="1">
    <citation type="submission" date="2015-01" db="EMBL/GenBank/DDBJ databases">
        <authorList>
            <person name="Aksoy S."/>
            <person name="Warren W."/>
            <person name="Wilson R.K."/>
        </authorList>
    </citation>
    <scope>NUCLEOTIDE SEQUENCE [LARGE SCALE GENOMIC DNA]</scope>
    <source>
        <strain evidence="2">IAEA</strain>
    </source>
</reference>
<dbReference type="EMBL" id="JXJN01010771">
    <property type="status" value="NOT_ANNOTATED_CDS"/>
    <property type="molecule type" value="Genomic_DNA"/>
</dbReference>
<proteinExistence type="predicted"/>
<accession>A0A1B0BA47</accession>
<organism evidence="1 2">
    <name type="scientific">Glossina palpalis gambiensis</name>
    <dbReference type="NCBI Taxonomy" id="67801"/>
    <lineage>
        <taxon>Eukaryota</taxon>
        <taxon>Metazoa</taxon>
        <taxon>Ecdysozoa</taxon>
        <taxon>Arthropoda</taxon>
        <taxon>Hexapoda</taxon>
        <taxon>Insecta</taxon>
        <taxon>Pterygota</taxon>
        <taxon>Neoptera</taxon>
        <taxon>Endopterygota</taxon>
        <taxon>Diptera</taxon>
        <taxon>Brachycera</taxon>
        <taxon>Muscomorpha</taxon>
        <taxon>Hippoboscoidea</taxon>
        <taxon>Glossinidae</taxon>
        <taxon>Glossina</taxon>
    </lineage>
</organism>
<dbReference type="Proteomes" id="UP000092460">
    <property type="component" value="Unassembled WGS sequence"/>
</dbReference>
<dbReference type="EMBL" id="JXJN01010772">
    <property type="status" value="NOT_ANNOTATED_CDS"/>
    <property type="molecule type" value="Genomic_DNA"/>
</dbReference>
<dbReference type="VEuPathDB" id="VectorBase:GPPI023645"/>
<keyword evidence="2" id="KW-1185">Reference proteome</keyword>
<sequence length="139" mass="16314">MTYQQLVFKHTFMFMQNSGKIVIKTTRKISIACKGSKNNIDSKTNKIVKNNDITKYLRYIKSRKRKAKESKNLEQSASWFYINPIKRFQVNNACINDHQLQASDDSFIYGGRYLIRNSNRAIVSTECQIMLEKGKQYKE</sequence>